<dbReference type="InterPro" id="IPR006626">
    <property type="entry name" value="PbH1"/>
</dbReference>
<feature type="chain" id="PRO_5022204662" description="Right handed beta helix domain-containing protein" evidence="2">
    <location>
        <begin position="31"/>
        <end position="382"/>
    </location>
</feature>
<keyword evidence="2" id="KW-0732">Signal</keyword>
<sequence precursor="true">MFVARFPLRCVAVTAAALLTGAPLTGVSAAAEVTVGSDAALRDALAAAGPGDTVRVKPGVYRGGFEWSPRGEPGRPITLIGDDPRNPPTFRGGASGIKLTRPAHAVLSDLIFEGASGNGLNADDGGDRDAPAGPLTLRRVTVRDSGGLPERAANLDGFKLSGVDGLRMHDCVAERWGGGGQGIDLVGCHDAAIRRCRLDGGATGEVGPGIGLQAKGGSRDVLFENCRVEGVTERCVNLGGSTGLAFFRPPNAPYEAADVTVRGCDLIGGAAAVAFVGSDGGRVEGCTLRDQTRFPFRILKENDAAHLIDTRGGVIVGNVIVWEAGSVWTRVNVGPGAAAETFKFADNVWANVAAPARSRLGDLPAPETGAEYGIVPPGLEPR</sequence>
<evidence type="ECO:0008006" key="5">
    <source>
        <dbReference type="Google" id="ProtNLM"/>
    </source>
</evidence>
<evidence type="ECO:0000313" key="3">
    <source>
        <dbReference type="EMBL" id="QDT15365.1"/>
    </source>
</evidence>
<accession>A0A517P7N0</accession>
<name>A0A517P7N0_9PLAN</name>
<dbReference type="InterPro" id="IPR011050">
    <property type="entry name" value="Pectin_lyase_fold/virulence"/>
</dbReference>
<keyword evidence="4" id="KW-1185">Reference proteome</keyword>
<reference evidence="3 4" key="1">
    <citation type="submission" date="2019-02" db="EMBL/GenBank/DDBJ databases">
        <title>Deep-cultivation of Planctomycetes and their phenomic and genomic characterization uncovers novel biology.</title>
        <authorList>
            <person name="Wiegand S."/>
            <person name="Jogler M."/>
            <person name="Boedeker C."/>
            <person name="Pinto D."/>
            <person name="Vollmers J."/>
            <person name="Rivas-Marin E."/>
            <person name="Kohn T."/>
            <person name="Peeters S.H."/>
            <person name="Heuer A."/>
            <person name="Rast P."/>
            <person name="Oberbeckmann S."/>
            <person name="Bunk B."/>
            <person name="Jeske O."/>
            <person name="Meyerdierks A."/>
            <person name="Storesund J.E."/>
            <person name="Kallscheuer N."/>
            <person name="Luecker S."/>
            <person name="Lage O.M."/>
            <person name="Pohl T."/>
            <person name="Merkel B.J."/>
            <person name="Hornburger P."/>
            <person name="Mueller R.-W."/>
            <person name="Bruemmer F."/>
            <person name="Labrenz M."/>
            <person name="Spormann A.M."/>
            <person name="Op den Camp H."/>
            <person name="Overmann J."/>
            <person name="Amann R."/>
            <person name="Jetten M.S.M."/>
            <person name="Mascher T."/>
            <person name="Medema M.H."/>
            <person name="Devos D.P."/>
            <person name="Kaster A.-K."/>
            <person name="Ovreas L."/>
            <person name="Rohde M."/>
            <person name="Galperin M.Y."/>
            <person name="Jogler C."/>
        </authorList>
    </citation>
    <scope>NUCLEOTIDE SEQUENCE [LARGE SCALE GENOMIC DNA]</scope>
    <source>
        <strain evidence="3 4">CA12</strain>
    </source>
</reference>
<dbReference type="OrthoDB" id="628936at2"/>
<dbReference type="EMBL" id="CP036265">
    <property type="protein sequence ID" value="QDT15365.1"/>
    <property type="molecule type" value="Genomic_DNA"/>
</dbReference>
<dbReference type="Gene3D" id="2.160.20.10">
    <property type="entry name" value="Single-stranded right-handed beta-helix, Pectin lyase-like"/>
    <property type="match status" value="1"/>
</dbReference>
<dbReference type="RefSeq" id="WP_145358171.1">
    <property type="nucleotide sequence ID" value="NZ_CP036265.1"/>
</dbReference>
<feature type="region of interest" description="Disordered" evidence="1">
    <location>
        <begin position="65"/>
        <end position="87"/>
    </location>
</feature>
<proteinExistence type="predicted"/>
<gene>
    <name evidence="3" type="ORF">CA12_14500</name>
</gene>
<evidence type="ECO:0000313" key="4">
    <source>
        <dbReference type="Proteomes" id="UP000318741"/>
    </source>
</evidence>
<dbReference type="KEGG" id="acaf:CA12_14500"/>
<feature type="signal peptide" evidence="2">
    <location>
        <begin position="1"/>
        <end position="30"/>
    </location>
</feature>
<dbReference type="InterPro" id="IPR012334">
    <property type="entry name" value="Pectin_lyas_fold"/>
</dbReference>
<organism evidence="3 4">
    <name type="scientific">Alienimonas californiensis</name>
    <dbReference type="NCBI Taxonomy" id="2527989"/>
    <lineage>
        <taxon>Bacteria</taxon>
        <taxon>Pseudomonadati</taxon>
        <taxon>Planctomycetota</taxon>
        <taxon>Planctomycetia</taxon>
        <taxon>Planctomycetales</taxon>
        <taxon>Planctomycetaceae</taxon>
        <taxon>Alienimonas</taxon>
    </lineage>
</organism>
<dbReference type="AlphaFoldDB" id="A0A517P7N0"/>
<dbReference type="Proteomes" id="UP000318741">
    <property type="component" value="Chromosome"/>
</dbReference>
<evidence type="ECO:0000256" key="1">
    <source>
        <dbReference type="SAM" id="MobiDB-lite"/>
    </source>
</evidence>
<evidence type="ECO:0000256" key="2">
    <source>
        <dbReference type="SAM" id="SignalP"/>
    </source>
</evidence>
<protein>
    <recommendedName>
        <fullName evidence="5">Right handed beta helix domain-containing protein</fullName>
    </recommendedName>
</protein>
<dbReference type="SUPFAM" id="SSF51126">
    <property type="entry name" value="Pectin lyase-like"/>
    <property type="match status" value="1"/>
</dbReference>
<dbReference type="SMART" id="SM00710">
    <property type="entry name" value="PbH1"/>
    <property type="match status" value="7"/>
</dbReference>